<dbReference type="OrthoDB" id="9837115at2"/>
<dbReference type="EMBL" id="CP011388">
    <property type="protein sequence ID" value="ANE47845.1"/>
    <property type="molecule type" value="Genomic_DNA"/>
</dbReference>
<protein>
    <submittedName>
        <fullName evidence="1">Uncharacterized protein</fullName>
    </submittedName>
</protein>
<name>A0A172TLB0_9BACL</name>
<proteinExistence type="predicted"/>
<evidence type="ECO:0000313" key="1">
    <source>
        <dbReference type="EMBL" id="ANE47845.1"/>
    </source>
</evidence>
<reference evidence="1 2" key="1">
    <citation type="submission" date="2015-01" db="EMBL/GenBank/DDBJ databases">
        <title>Paenibacillus swuensis/DY6/whole genome sequencing.</title>
        <authorList>
            <person name="Kim M.K."/>
            <person name="Srinivasan S."/>
            <person name="Lee J.-J."/>
        </authorList>
    </citation>
    <scope>NUCLEOTIDE SEQUENCE [LARGE SCALE GENOMIC DNA]</scope>
    <source>
        <strain evidence="1 2">DY6</strain>
    </source>
</reference>
<dbReference type="RefSeq" id="WP_068608974.1">
    <property type="nucleotide sequence ID" value="NZ_CP011388.1"/>
</dbReference>
<dbReference type="STRING" id="1178515.SY83_17835"/>
<dbReference type="Proteomes" id="UP000076927">
    <property type="component" value="Chromosome"/>
</dbReference>
<dbReference type="PATRIC" id="fig|1178515.4.peg.3594"/>
<gene>
    <name evidence="1" type="ORF">SY83_17835</name>
</gene>
<keyword evidence="2" id="KW-1185">Reference proteome</keyword>
<dbReference type="KEGG" id="pswu:SY83_17835"/>
<organism evidence="1 2">
    <name type="scientific">Paenibacillus swuensis</name>
    <dbReference type="NCBI Taxonomy" id="1178515"/>
    <lineage>
        <taxon>Bacteria</taxon>
        <taxon>Bacillati</taxon>
        <taxon>Bacillota</taxon>
        <taxon>Bacilli</taxon>
        <taxon>Bacillales</taxon>
        <taxon>Paenibacillaceae</taxon>
        <taxon>Paenibacillus</taxon>
    </lineage>
</organism>
<dbReference type="AlphaFoldDB" id="A0A172TLB0"/>
<sequence length="649" mass="75191">MKTYLTTDWLRKFAGTYRSSSFQDKIAYIAAEPNPMMLVEWLLFPPEETLRSDVGFQRSPGMFKNSYVPFDEVFFHQLLFETLFNMQPKRGTKDDLLLTAVYDLQSFLKKPDRFEQAINDLQQRVEQSLAAFGRFTELLDREKEKLNVEYRSQLYALNADTDLPEDEKDFRKQNAAEQWRRKTDELPRKLLQKHFDKEHPMVAYLHYKGWADPRSHVMPAMETMNSIHPTKHNPNSNSIEQQTPPGLLRYINEHSSSYHEVIDKFLTQEVEAERFISWFIAVASKGGMNRGEDEVSEGRRRWWAGLLTLLSLSDTDAARSVPMNIQTACLEAVFHTSGFEDTLMATHEIPVFFADLVLAGLPVPEHREWLRNKVILRHWQRFVKEFTDKEYQFLHLAWVLCLDPVNLQQRLLRSDQSQSTEFIIDRCCLIFGDAVRRGLSDELTVPLFQYFAVHDKDLLYSLIYRMKHLEEVKPLLSVEARYLGTLFHGENIRAAGSRKHLASLLLQSLFSKSNLSMEDSITSVQRWTAERVKEDQAMLALTFLEKYAETHWPVEAAASLASMANIRWLGESKNASEGHHWVLEQLKDRSERIAFEAAPQGNTDELNYRIIRPGAEDQASGEILARAVIRAEWTDASAISNMLDDLMNL</sequence>
<accession>A0A172TLB0</accession>
<evidence type="ECO:0000313" key="2">
    <source>
        <dbReference type="Proteomes" id="UP000076927"/>
    </source>
</evidence>